<dbReference type="RefSeq" id="WP_071164251.1">
    <property type="nucleotide sequence ID" value="NZ_CP017812.1"/>
</dbReference>
<dbReference type="AlphaFoldDB" id="A0A1D9MKG2"/>
<keyword evidence="1" id="KW-1133">Transmembrane helix</keyword>
<dbReference type="STRING" id="1912795.BK816_05325"/>
<reference evidence="2 3" key="1">
    <citation type="submission" date="2016-10" db="EMBL/GenBank/DDBJ databases">
        <title>Actinomyces aegypiusis sp. nov., isolated from the Aegypius monachus in Qinghai Tibet Plateau China.</title>
        <authorList>
            <person name="Wang Y."/>
        </authorList>
    </citation>
    <scope>NUCLEOTIDE SEQUENCE [LARGE SCALE GENOMIC DNA]</scope>
    <source>
        <strain evidence="2 3">VUL4_3</strain>
    </source>
</reference>
<feature type="transmembrane region" description="Helical" evidence="1">
    <location>
        <begin position="83"/>
        <end position="103"/>
    </location>
</feature>
<organism evidence="2 3">
    <name type="scientific">Boudabousia tangfeifanii</name>
    <dbReference type="NCBI Taxonomy" id="1912795"/>
    <lineage>
        <taxon>Bacteria</taxon>
        <taxon>Bacillati</taxon>
        <taxon>Actinomycetota</taxon>
        <taxon>Actinomycetes</taxon>
        <taxon>Actinomycetales</taxon>
        <taxon>Actinomycetaceae</taxon>
        <taxon>Boudabousia</taxon>
    </lineage>
</organism>
<evidence type="ECO:0000313" key="2">
    <source>
        <dbReference type="EMBL" id="AOZ72785.1"/>
    </source>
</evidence>
<feature type="transmembrane region" description="Helical" evidence="1">
    <location>
        <begin position="27"/>
        <end position="45"/>
    </location>
</feature>
<feature type="transmembrane region" description="Helical" evidence="1">
    <location>
        <begin position="57"/>
        <end position="76"/>
    </location>
</feature>
<gene>
    <name evidence="2" type="ORF">BK816_05325</name>
</gene>
<feature type="transmembrane region" description="Helical" evidence="1">
    <location>
        <begin position="123"/>
        <end position="140"/>
    </location>
</feature>
<dbReference type="OrthoDB" id="25997at2"/>
<keyword evidence="1" id="KW-0472">Membrane</keyword>
<name>A0A1D9MKG2_9ACTO</name>
<evidence type="ECO:0000256" key="1">
    <source>
        <dbReference type="SAM" id="Phobius"/>
    </source>
</evidence>
<keyword evidence="1" id="KW-0812">Transmembrane</keyword>
<dbReference type="Proteomes" id="UP000176288">
    <property type="component" value="Chromosome"/>
</dbReference>
<evidence type="ECO:0000313" key="3">
    <source>
        <dbReference type="Proteomes" id="UP000176288"/>
    </source>
</evidence>
<protein>
    <submittedName>
        <fullName evidence="2">Uncharacterized protein</fullName>
    </submittedName>
</protein>
<dbReference type="KEGG" id="avu:BK816_05325"/>
<proteinExistence type="predicted"/>
<accession>A0A1D9MKG2</accession>
<dbReference type="EMBL" id="CP017812">
    <property type="protein sequence ID" value="AOZ72785.1"/>
    <property type="molecule type" value="Genomic_DNA"/>
</dbReference>
<keyword evidence="3" id="KW-1185">Reference proteome</keyword>
<sequence>MAEQQKTTALVKPAVDRRRPSYGLARIVYALLVVFALFSTVEVFSQSYNFGFNKQTLLATIAFIDYWLIAIGLIHNGRRMRKIALVAILLSWFALLGLGLFAWVNGNANGLSLTIWESFGAKWGYLPLLFAAFVSFWWYFSSPNRIVERAERAQRRREKLL</sequence>